<evidence type="ECO:0000313" key="2">
    <source>
        <dbReference type="Proteomes" id="UP000050164"/>
    </source>
</evidence>
<organism evidence="1 2">
    <name type="scientific">Mycobacterium tuberculosis</name>
    <dbReference type="NCBI Taxonomy" id="1773"/>
    <lineage>
        <taxon>Bacteria</taxon>
        <taxon>Bacillati</taxon>
        <taxon>Actinomycetota</taxon>
        <taxon>Actinomycetes</taxon>
        <taxon>Mycobacteriales</taxon>
        <taxon>Mycobacteriaceae</taxon>
        <taxon>Mycobacterium</taxon>
        <taxon>Mycobacterium tuberculosis complex</taxon>
    </lineage>
</organism>
<dbReference type="EC" id="3.1.1.31" evidence="1"/>
<dbReference type="EMBL" id="CNFT01002609">
    <property type="protein sequence ID" value="CKU40092.1"/>
    <property type="molecule type" value="Genomic_DNA"/>
</dbReference>
<gene>
    <name evidence="1" type="primary">devB</name>
    <name evidence="1" type="ORF">ERS027659_05192</name>
</gene>
<proteinExistence type="predicted"/>
<protein>
    <submittedName>
        <fullName evidence="1">6-phosphogluconolactonase</fullName>
        <ecNumber evidence="1">3.1.1.31</ecNumber>
    </submittedName>
</protein>
<keyword evidence="1" id="KW-0378">Hydrolase</keyword>
<dbReference type="Proteomes" id="UP000050164">
    <property type="component" value="Unassembled WGS sequence"/>
</dbReference>
<name>A0A655AVS0_MYCTX</name>
<dbReference type="AlphaFoldDB" id="A0A655AVS0"/>
<accession>A0A655AVS0</accession>
<sequence length="38" mass="3732">MAAAIGGADPVSVPAAGAVGRQNTLWLLDRDAAAKLPS</sequence>
<evidence type="ECO:0000313" key="1">
    <source>
        <dbReference type="EMBL" id="CKU40092.1"/>
    </source>
</evidence>
<dbReference type="GO" id="GO:0017057">
    <property type="term" value="F:6-phosphogluconolactonase activity"/>
    <property type="evidence" value="ECO:0007669"/>
    <property type="project" value="UniProtKB-EC"/>
</dbReference>
<reference evidence="1 2" key="1">
    <citation type="submission" date="2015-03" db="EMBL/GenBank/DDBJ databases">
        <authorList>
            <consortium name="Pathogen Informatics"/>
        </authorList>
    </citation>
    <scope>NUCLEOTIDE SEQUENCE [LARGE SCALE GENOMIC DNA]</scope>
    <source>
        <strain evidence="1 2">Bir 185</strain>
    </source>
</reference>